<evidence type="ECO:0000256" key="7">
    <source>
        <dbReference type="ARBA" id="ARBA00022840"/>
    </source>
</evidence>
<proteinExistence type="inferred from homology"/>
<organism evidence="11 12">
    <name type="scientific">Lichenicola cladoniae</name>
    <dbReference type="NCBI Taxonomy" id="1484109"/>
    <lineage>
        <taxon>Bacteria</taxon>
        <taxon>Pseudomonadati</taxon>
        <taxon>Pseudomonadota</taxon>
        <taxon>Alphaproteobacteria</taxon>
        <taxon>Acetobacterales</taxon>
        <taxon>Acetobacteraceae</taxon>
        <taxon>Lichenicola</taxon>
    </lineage>
</organism>
<dbReference type="PANTHER" id="PTHR43442">
    <property type="entry name" value="GLUCONOKINASE-RELATED"/>
    <property type="match status" value="1"/>
</dbReference>
<evidence type="ECO:0000256" key="6">
    <source>
        <dbReference type="ARBA" id="ARBA00022777"/>
    </source>
</evidence>
<dbReference type="RefSeq" id="WP_171835777.1">
    <property type="nucleotide sequence ID" value="NZ_CP053708.1"/>
</dbReference>
<dbReference type="FunFam" id="3.40.50.300:FF:000522">
    <property type="entry name" value="Gluconokinase"/>
    <property type="match status" value="1"/>
</dbReference>
<keyword evidence="4 10" id="KW-0808">Transferase</keyword>
<evidence type="ECO:0000256" key="1">
    <source>
        <dbReference type="ARBA" id="ARBA00004761"/>
    </source>
</evidence>
<evidence type="ECO:0000256" key="3">
    <source>
        <dbReference type="ARBA" id="ARBA00012054"/>
    </source>
</evidence>
<dbReference type="PANTHER" id="PTHR43442:SF3">
    <property type="entry name" value="GLUCONOKINASE-RELATED"/>
    <property type="match status" value="1"/>
</dbReference>
<comment type="pathway">
    <text evidence="1">Carbohydrate acid metabolism.</text>
</comment>
<evidence type="ECO:0000313" key="11">
    <source>
        <dbReference type="EMBL" id="QKE91832.1"/>
    </source>
</evidence>
<protein>
    <recommendedName>
        <fullName evidence="3 10">Gluconokinase</fullName>
        <ecNumber evidence="3 10">2.7.1.12</ecNumber>
    </recommendedName>
</protein>
<dbReference type="AlphaFoldDB" id="A0A6M8HU14"/>
<keyword evidence="5 10" id="KW-0547">Nucleotide-binding</keyword>
<dbReference type="Pfam" id="PF13671">
    <property type="entry name" value="AAA_33"/>
    <property type="match status" value="1"/>
</dbReference>
<dbReference type="GO" id="GO:0005737">
    <property type="term" value="C:cytoplasm"/>
    <property type="evidence" value="ECO:0007669"/>
    <property type="project" value="TreeGrafter"/>
</dbReference>
<dbReference type="Proteomes" id="UP000500767">
    <property type="component" value="Chromosome"/>
</dbReference>
<evidence type="ECO:0000256" key="9">
    <source>
        <dbReference type="ARBA" id="ARBA00048090"/>
    </source>
</evidence>
<keyword evidence="6 10" id="KW-0418">Kinase</keyword>
<dbReference type="CDD" id="cd02021">
    <property type="entry name" value="GntK"/>
    <property type="match status" value="1"/>
</dbReference>
<dbReference type="KEGG" id="lck:HN018_18955"/>
<dbReference type="InterPro" id="IPR027417">
    <property type="entry name" value="P-loop_NTPase"/>
</dbReference>
<dbReference type="GO" id="GO:0005524">
    <property type="term" value="F:ATP binding"/>
    <property type="evidence" value="ECO:0007669"/>
    <property type="project" value="UniProtKB-KW"/>
</dbReference>
<accession>A0A6M8HU14</accession>
<dbReference type="NCBIfam" id="TIGR01313">
    <property type="entry name" value="therm_gnt_kin"/>
    <property type="match status" value="1"/>
</dbReference>
<keyword evidence="8" id="KW-0311">Gluconate utilization</keyword>
<keyword evidence="12" id="KW-1185">Reference proteome</keyword>
<dbReference type="Gene3D" id="3.40.50.300">
    <property type="entry name" value="P-loop containing nucleotide triphosphate hydrolases"/>
    <property type="match status" value="1"/>
</dbReference>
<gene>
    <name evidence="11" type="ORF">HN018_18955</name>
</gene>
<name>A0A6M8HU14_9PROT</name>
<evidence type="ECO:0000256" key="2">
    <source>
        <dbReference type="ARBA" id="ARBA00008420"/>
    </source>
</evidence>
<dbReference type="GO" id="GO:0046316">
    <property type="term" value="F:gluconokinase activity"/>
    <property type="evidence" value="ECO:0007669"/>
    <property type="project" value="UniProtKB-EC"/>
</dbReference>
<evidence type="ECO:0000256" key="5">
    <source>
        <dbReference type="ARBA" id="ARBA00022741"/>
    </source>
</evidence>
<comment type="catalytic activity">
    <reaction evidence="9 10">
        <text>D-gluconate + ATP = 6-phospho-D-gluconate + ADP + H(+)</text>
        <dbReference type="Rhea" id="RHEA:19433"/>
        <dbReference type="ChEBI" id="CHEBI:15378"/>
        <dbReference type="ChEBI" id="CHEBI:18391"/>
        <dbReference type="ChEBI" id="CHEBI:30616"/>
        <dbReference type="ChEBI" id="CHEBI:58759"/>
        <dbReference type="ChEBI" id="CHEBI:456216"/>
        <dbReference type="EC" id="2.7.1.12"/>
    </reaction>
</comment>
<dbReference type="SUPFAM" id="SSF52540">
    <property type="entry name" value="P-loop containing nucleoside triphosphate hydrolases"/>
    <property type="match status" value="1"/>
</dbReference>
<comment type="similarity">
    <text evidence="2 10">Belongs to the gluconokinase GntK/GntV family.</text>
</comment>
<evidence type="ECO:0000256" key="4">
    <source>
        <dbReference type="ARBA" id="ARBA00022679"/>
    </source>
</evidence>
<evidence type="ECO:0000256" key="8">
    <source>
        <dbReference type="ARBA" id="ARBA00023064"/>
    </source>
</evidence>
<evidence type="ECO:0000313" key="12">
    <source>
        <dbReference type="Proteomes" id="UP000500767"/>
    </source>
</evidence>
<keyword evidence="7 10" id="KW-0067">ATP-binding</keyword>
<reference evidence="11 12" key="1">
    <citation type="journal article" date="2014" name="World J. Microbiol. Biotechnol.">
        <title>Biodiversity and physiological characteristics of Antarctic and Arctic lichens-associated bacteria.</title>
        <authorList>
            <person name="Lee Y.M."/>
            <person name="Kim E.H."/>
            <person name="Lee H.K."/>
            <person name="Hong S.G."/>
        </authorList>
    </citation>
    <scope>NUCLEOTIDE SEQUENCE [LARGE SCALE GENOMIC DNA]</scope>
    <source>
        <strain evidence="11 12">PAMC 26569</strain>
    </source>
</reference>
<dbReference type="EMBL" id="CP053708">
    <property type="protein sequence ID" value="QKE91832.1"/>
    <property type="molecule type" value="Genomic_DNA"/>
</dbReference>
<evidence type="ECO:0000256" key="10">
    <source>
        <dbReference type="RuleBase" id="RU363066"/>
    </source>
</evidence>
<dbReference type="EC" id="2.7.1.12" evidence="3 10"/>
<dbReference type="InterPro" id="IPR006001">
    <property type="entry name" value="Therm_gnt_kin"/>
</dbReference>
<dbReference type="GO" id="GO:0019521">
    <property type="term" value="P:D-gluconate metabolic process"/>
    <property type="evidence" value="ECO:0007669"/>
    <property type="project" value="UniProtKB-KW"/>
</dbReference>
<sequence>MTQKRILVIMGVSGSGKSSVALGLHDQLGWPFQEGDELHPKANVDKMSAGIPLDDADRAPWLVTCAAWIRARHDAGEGGLLTCSALKRSYRETLSQGLPDVWFLYLKVPEAVLKDRLAHRSHHYMPSSLLPTQLGTLEEPGPDEQALTVVAHDTVEATLQAVLERL</sequence>